<feature type="compositionally biased region" description="Low complexity" evidence="1">
    <location>
        <begin position="83"/>
        <end position="92"/>
    </location>
</feature>
<feature type="region of interest" description="Disordered" evidence="1">
    <location>
        <begin position="52"/>
        <end position="98"/>
    </location>
</feature>
<accession>A0AAU6Q6E6</accession>
<evidence type="ECO:0008006" key="3">
    <source>
        <dbReference type="Google" id="ProtNLM"/>
    </source>
</evidence>
<dbReference type="AlphaFoldDB" id="A0AAU6Q6E6"/>
<dbReference type="RefSeq" id="WP_339097056.1">
    <property type="nucleotide sequence ID" value="NZ_CP149782.1"/>
</dbReference>
<sequence length="173" mass="18860">MRVFFRFVFGLLLLGAGLWLYRQSQDGGQVTFSLPQWNILQNRAAAPAENPYAKLDDSAPTAVPQAPRPSVSLGGEPTPKAPAPTAIPKVPTSRPWESQSAGHSLDGALWLTTARPVGGVKLTLDGQNVPVEQTLPHRFRLPPLAPGKHTLRVLVWDEGSRELLRTEKVFAVK</sequence>
<dbReference type="EMBL" id="CP149782">
    <property type="protein sequence ID" value="WYF45727.1"/>
    <property type="molecule type" value="Genomic_DNA"/>
</dbReference>
<gene>
    <name evidence="2" type="ORF">WDJ50_06315</name>
</gene>
<organism evidence="2">
    <name type="scientific">Deinococcus sp. VB142</name>
    <dbReference type="NCBI Taxonomy" id="3112952"/>
    <lineage>
        <taxon>Bacteria</taxon>
        <taxon>Thermotogati</taxon>
        <taxon>Deinococcota</taxon>
        <taxon>Deinococci</taxon>
        <taxon>Deinococcales</taxon>
        <taxon>Deinococcaceae</taxon>
        <taxon>Deinococcus</taxon>
    </lineage>
</organism>
<evidence type="ECO:0000313" key="2">
    <source>
        <dbReference type="EMBL" id="WYF45727.1"/>
    </source>
</evidence>
<protein>
    <recommendedName>
        <fullName evidence="3">PEGA domain-containing protein</fullName>
    </recommendedName>
</protein>
<name>A0AAU6Q6E6_9DEIO</name>
<proteinExistence type="predicted"/>
<evidence type="ECO:0000256" key="1">
    <source>
        <dbReference type="SAM" id="MobiDB-lite"/>
    </source>
</evidence>
<reference evidence="2" key="1">
    <citation type="submission" date="2024-03" db="EMBL/GenBank/DDBJ databases">
        <title>Deinococcus weizhi sp. nov., isolated from human skin.</title>
        <authorList>
            <person name="Wei Z."/>
            <person name="Tian F."/>
            <person name="Yang C."/>
            <person name="Xin L.T."/>
            <person name="Wen Z.J."/>
            <person name="Lan K.C."/>
            <person name="Yu L."/>
            <person name="Zhe W."/>
            <person name="Dan F.D."/>
            <person name="Jun W."/>
            <person name="Rui Z."/>
            <person name="Yong X.J."/>
            <person name="Ting Y."/>
            <person name="Wei X."/>
            <person name="Xu Z.G."/>
            <person name="Xin Z."/>
            <person name="Dong F.G."/>
            <person name="Ni X.M."/>
            <person name="Zheng M.G."/>
            <person name="Chun Y."/>
            <person name="Qian W.X."/>
        </authorList>
    </citation>
    <scope>NUCLEOTIDE SEQUENCE</scope>
    <source>
        <strain evidence="2">VB142</strain>
    </source>
</reference>